<dbReference type="Gene3D" id="1.10.10.10">
    <property type="entry name" value="Winged helix-like DNA-binding domain superfamily/Winged helix DNA-binding domain"/>
    <property type="match status" value="1"/>
</dbReference>
<protein>
    <recommendedName>
        <fullName evidence="6">RNA polymerase sigma factor</fullName>
    </recommendedName>
</protein>
<keyword evidence="4 6" id="KW-0238">DNA-binding</keyword>
<feature type="domain" description="RNA polymerase sigma-70 region 4" evidence="8">
    <location>
        <begin position="120"/>
        <end position="160"/>
    </location>
</feature>
<feature type="domain" description="RNA polymerase sigma-70 region 2" evidence="7">
    <location>
        <begin position="8"/>
        <end position="74"/>
    </location>
</feature>
<evidence type="ECO:0000256" key="1">
    <source>
        <dbReference type="ARBA" id="ARBA00010641"/>
    </source>
</evidence>
<dbReference type="InterPro" id="IPR014284">
    <property type="entry name" value="RNA_pol_sigma-70_dom"/>
</dbReference>
<dbReference type="InterPro" id="IPR013324">
    <property type="entry name" value="RNA_pol_sigma_r3/r4-like"/>
</dbReference>
<reference evidence="9 10" key="1">
    <citation type="submission" date="2023-10" db="EMBL/GenBank/DDBJ databases">
        <title>Niallia locisalis sp.nov. isolated from a salt pond sample.</title>
        <authorList>
            <person name="Li X.-J."/>
            <person name="Dong L."/>
        </authorList>
    </citation>
    <scope>NUCLEOTIDE SEQUENCE [LARGE SCALE GENOMIC DNA]</scope>
    <source>
        <strain evidence="9 10">DSM 29761</strain>
    </source>
</reference>
<keyword evidence="5 6" id="KW-0804">Transcription</keyword>
<dbReference type="PROSITE" id="PS01063">
    <property type="entry name" value="SIGMA70_ECF"/>
    <property type="match status" value="1"/>
</dbReference>
<evidence type="ECO:0000256" key="2">
    <source>
        <dbReference type="ARBA" id="ARBA00023015"/>
    </source>
</evidence>
<dbReference type="InterPro" id="IPR036388">
    <property type="entry name" value="WH-like_DNA-bd_sf"/>
</dbReference>
<keyword evidence="10" id="KW-1185">Reference proteome</keyword>
<evidence type="ECO:0000256" key="3">
    <source>
        <dbReference type="ARBA" id="ARBA00023082"/>
    </source>
</evidence>
<evidence type="ECO:0000259" key="7">
    <source>
        <dbReference type="Pfam" id="PF04542"/>
    </source>
</evidence>
<gene>
    <name evidence="9" type="ORF">R4Z09_20120</name>
</gene>
<dbReference type="EMBL" id="CP137640">
    <property type="protein sequence ID" value="WVX79577.1"/>
    <property type="molecule type" value="Genomic_DNA"/>
</dbReference>
<keyword evidence="3 6" id="KW-0731">Sigma factor</keyword>
<dbReference type="Pfam" id="PF04542">
    <property type="entry name" value="Sigma70_r2"/>
    <property type="match status" value="1"/>
</dbReference>
<comment type="similarity">
    <text evidence="1 6">Belongs to the sigma-70 factor family. ECF subfamily.</text>
</comment>
<evidence type="ECO:0000259" key="8">
    <source>
        <dbReference type="Pfam" id="PF04545"/>
    </source>
</evidence>
<keyword evidence="2 6" id="KW-0805">Transcription regulation</keyword>
<dbReference type="PANTHER" id="PTHR43133">
    <property type="entry name" value="RNA POLYMERASE ECF-TYPE SIGMA FACTO"/>
    <property type="match status" value="1"/>
</dbReference>
<evidence type="ECO:0000256" key="4">
    <source>
        <dbReference type="ARBA" id="ARBA00023125"/>
    </source>
</evidence>
<dbReference type="Proteomes" id="UP001357223">
    <property type="component" value="Chromosome"/>
</dbReference>
<evidence type="ECO:0000313" key="9">
    <source>
        <dbReference type="EMBL" id="WVX79577.1"/>
    </source>
</evidence>
<dbReference type="Gene3D" id="1.10.1740.10">
    <property type="match status" value="1"/>
</dbReference>
<organism evidence="9 10">
    <name type="scientific">Niallia oryzisoli</name>
    <dbReference type="NCBI Taxonomy" id="1737571"/>
    <lineage>
        <taxon>Bacteria</taxon>
        <taxon>Bacillati</taxon>
        <taxon>Bacillota</taxon>
        <taxon>Bacilli</taxon>
        <taxon>Bacillales</taxon>
        <taxon>Bacillaceae</taxon>
        <taxon>Niallia</taxon>
    </lineage>
</organism>
<dbReference type="InterPro" id="IPR000838">
    <property type="entry name" value="RNA_pol_sigma70_ECF_CS"/>
</dbReference>
<dbReference type="SUPFAM" id="SSF88659">
    <property type="entry name" value="Sigma3 and sigma4 domains of RNA polymerase sigma factors"/>
    <property type="match status" value="1"/>
</dbReference>
<evidence type="ECO:0000313" key="10">
    <source>
        <dbReference type="Proteomes" id="UP001357223"/>
    </source>
</evidence>
<dbReference type="Pfam" id="PF04545">
    <property type="entry name" value="Sigma70_r4"/>
    <property type="match status" value="1"/>
</dbReference>
<dbReference type="PANTHER" id="PTHR43133:SF60">
    <property type="entry name" value="RNA POLYMERASE SIGMA FACTOR SIGV"/>
    <property type="match status" value="1"/>
</dbReference>
<name>A0ABZ2C7M6_9BACI</name>
<dbReference type="InterPro" id="IPR013325">
    <property type="entry name" value="RNA_pol_sigma_r2"/>
</dbReference>
<evidence type="ECO:0000256" key="5">
    <source>
        <dbReference type="ARBA" id="ARBA00023163"/>
    </source>
</evidence>
<dbReference type="SUPFAM" id="SSF88946">
    <property type="entry name" value="Sigma2 domain of RNA polymerase sigma factors"/>
    <property type="match status" value="1"/>
</dbReference>
<sequence>MEEMFEELYRKYYDELFRFLFYMVHSRELAEDLVQEVFIRVFKAYSKFEKRSSEKTWIYTIARNVAIDWFRKQKGLLGTLVHKVELESLQISHELPEEMAIERDEMRKIYACLKQCKLDHQLVIILRFHQDLSILETAKVLGWTEGKVKTTQHRAMKKLKSFIQEAEQGGTMEYQIKRIG</sequence>
<dbReference type="InterPro" id="IPR007627">
    <property type="entry name" value="RNA_pol_sigma70_r2"/>
</dbReference>
<evidence type="ECO:0000256" key="6">
    <source>
        <dbReference type="RuleBase" id="RU000716"/>
    </source>
</evidence>
<accession>A0ABZ2C7M6</accession>
<proteinExistence type="inferred from homology"/>
<dbReference type="CDD" id="cd06171">
    <property type="entry name" value="Sigma70_r4"/>
    <property type="match status" value="1"/>
</dbReference>
<dbReference type="NCBIfam" id="TIGR02937">
    <property type="entry name" value="sigma70-ECF"/>
    <property type="match status" value="1"/>
</dbReference>
<dbReference type="InterPro" id="IPR007630">
    <property type="entry name" value="RNA_pol_sigma70_r4"/>
</dbReference>
<dbReference type="InterPro" id="IPR039425">
    <property type="entry name" value="RNA_pol_sigma-70-like"/>
</dbReference>